<organism evidence="1 2">
    <name type="scientific">Escherichia coli</name>
    <dbReference type="NCBI Taxonomy" id="562"/>
    <lineage>
        <taxon>Bacteria</taxon>
        <taxon>Pseudomonadati</taxon>
        <taxon>Pseudomonadota</taxon>
        <taxon>Gammaproteobacteria</taxon>
        <taxon>Enterobacterales</taxon>
        <taxon>Enterobacteriaceae</taxon>
        <taxon>Escherichia</taxon>
    </lineage>
</organism>
<dbReference type="Proteomes" id="UP000775646">
    <property type="component" value="Unassembled WGS sequence"/>
</dbReference>
<evidence type="ECO:0000313" key="2">
    <source>
        <dbReference type="Proteomes" id="UP000775646"/>
    </source>
</evidence>
<dbReference type="Pfam" id="PF06763">
    <property type="entry name" value="Minor_tail_Z"/>
    <property type="match status" value="1"/>
</dbReference>
<sequence>QRMPWATSSTGVDRKGRPARYRLPIEVVKIPTARPLAETFERERDRMYREKLPEQMMKAMAYQLRLVMKRKL</sequence>
<name>A0AAI9FHC0_ECOLX</name>
<gene>
    <name evidence="1" type="ORF">BCB93_005509</name>
</gene>
<evidence type="ECO:0000313" key="1">
    <source>
        <dbReference type="EMBL" id="EFI6955693.1"/>
    </source>
</evidence>
<reference evidence="1" key="1">
    <citation type="submission" date="2020-02" db="EMBL/GenBank/DDBJ databases">
        <authorList>
            <consortium name="GenomeTrakr network: Whole genome sequencing for foodborne pathogen traceback"/>
        </authorList>
    </citation>
    <scope>NUCLEOTIDE SEQUENCE</scope>
    <source>
        <strain evidence="1">CFSAN046653</strain>
    </source>
</reference>
<dbReference type="InterPro" id="IPR010633">
    <property type="entry name" value="Phage_lambda_GpZ"/>
</dbReference>
<accession>A0AAI9FHC0</accession>
<dbReference type="EMBL" id="AASZRA010000174">
    <property type="protein sequence ID" value="EFI6955693.1"/>
    <property type="molecule type" value="Genomic_DNA"/>
</dbReference>
<proteinExistence type="predicted"/>
<comment type="caution">
    <text evidence="1">The sequence shown here is derived from an EMBL/GenBank/DDBJ whole genome shotgun (WGS) entry which is preliminary data.</text>
</comment>
<protein>
    <submittedName>
        <fullName evidence="1">Phage tail protein</fullName>
    </submittedName>
</protein>
<feature type="non-terminal residue" evidence="1">
    <location>
        <position position="1"/>
    </location>
</feature>
<dbReference type="AlphaFoldDB" id="A0AAI9FHC0"/>